<feature type="transmembrane region" description="Helical" evidence="16">
    <location>
        <begin position="46"/>
        <end position="65"/>
    </location>
</feature>
<evidence type="ECO:0000256" key="16">
    <source>
        <dbReference type="SAM" id="Phobius"/>
    </source>
</evidence>
<keyword evidence="12" id="KW-0443">Lipid metabolism</keyword>
<evidence type="ECO:0000256" key="2">
    <source>
        <dbReference type="ARBA" id="ARBA00004771"/>
    </source>
</evidence>
<organism evidence="17">
    <name type="scientific">uncultured Aspergillus</name>
    <dbReference type="NCBI Taxonomy" id="246267"/>
    <lineage>
        <taxon>Eukaryota</taxon>
        <taxon>Fungi</taxon>
        <taxon>Dikarya</taxon>
        <taxon>Ascomycota</taxon>
        <taxon>Pezizomycotina</taxon>
        <taxon>Eurotiomycetes</taxon>
        <taxon>Eurotiomycetidae</taxon>
        <taxon>Eurotiales</taxon>
        <taxon>Aspergillaceae</taxon>
        <taxon>environmental samples</taxon>
    </lineage>
</organism>
<sequence length="123" mass="13004">MGDVSKAGCLKALTTGRSIGIAIGGREEGLLAAPGKADITLEKRKGFVAIALTTGAALVPVYAFGENDLYDTAYGFPKGHVLRRLQRLLAPTRPARYARRRPLFSRGSCPSSAPHVVVGEPIT</sequence>
<comment type="similarity">
    <text evidence="4">Belongs to the diacylglycerol acyltransferase family.</text>
</comment>
<keyword evidence="13 16" id="KW-0472">Membrane</keyword>
<evidence type="ECO:0000256" key="7">
    <source>
        <dbReference type="ARBA" id="ARBA00022679"/>
    </source>
</evidence>
<evidence type="ECO:0000256" key="10">
    <source>
        <dbReference type="ARBA" id="ARBA00022824"/>
    </source>
</evidence>
<dbReference type="InterPro" id="IPR007130">
    <property type="entry name" value="DAGAT"/>
</dbReference>
<evidence type="ECO:0000256" key="15">
    <source>
        <dbReference type="ARBA" id="ARBA00048109"/>
    </source>
</evidence>
<keyword evidence="7" id="KW-0808">Transferase</keyword>
<dbReference type="GO" id="GO:0005789">
    <property type="term" value="C:endoplasmic reticulum membrane"/>
    <property type="evidence" value="ECO:0007669"/>
    <property type="project" value="UniProtKB-SubCell"/>
</dbReference>
<proteinExistence type="inferred from homology"/>
<evidence type="ECO:0000256" key="5">
    <source>
        <dbReference type="ARBA" id="ARBA00013244"/>
    </source>
</evidence>
<evidence type="ECO:0000256" key="4">
    <source>
        <dbReference type="ARBA" id="ARBA00005420"/>
    </source>
</evidence>
<evidence type="ECO:0000256" key="14">
    <source>
        <dbReference type="ARBA" id="ARBA00023315"/>
    </source>
</evidence>
<evidence type="ECO:0000256" key="1">
    <source>
        <dbReference type="ARBA" id="ARBA00004477"/>
    </source>
</evidence>
<feature type="non-terminal residue" evidence="17">
    <location>
        <position position="123"/>
    </location>
</feature>
<evidence type="ECO:0000256" key="3">
    <source>
        <dbReference type="ARBA" id="ARBA00005189"/>
    </source>
</evidence>
<dbReference type="Pfam" id="PF03982">
    <property type="entry name" value="DAGAT"/>
    <property type="match status" value="1"/>
</dbReference>
<comment type="pathway">
    <text evidence="3">Lipid metabolism.</text>
</comment>
<dbReference type="GO" id="GO:0004144">
    <property type="term" value="F:diacylglycerol O-acyltransferase activity"/>
    <property type="evidence" value="ECO:0007669"/>
    <property type="project" value="UniProtKB-EC"/>
</dbReference>
<reference evidence="17" key="1">
    <citation type="journal article" date="2013" name="Environ. Microbiol.">
        <title>Seasonally variable intestinal metagenomes of the red palm weevil (Rhynchophorus ferrugineus).</title>
        <authorList>
            <person name="Jia S."/>
            <person name="Zhang X."/>
            <person name="Zhang G."/>
            <person name="Yin A."/>
            <person name="Zhang S."/>
            <person name="Li F."/>
            <person name="Wang L."/>
            <person name="Zhao D."/>
            <person name="Yun Q."/>
            <person name="Tala"/>
            <person name="Wang J."/>
            <person name="Sun G."/>
            <person name="Baabdullah M."/>
            <person name="Yu X."/>
            <person name="Hu S."/>
            <person name="Al-Mssallem I.S."/>
            <person name="Yu J."/>
        </authorList>
    </citation>
    <scope>NUCLEOTIDE SEQUENCE</scope>
</reference>
<keyword evidence="8 16" id="KW-0812">Transmembrane</keyword>
<dbReference type="GO" id="GO:0019432">
    <property type="term" value="P:triglyceride biosynthetic process"/>
    <property type="evidence" value="ECO:0007669"/>
    <property type="project" value="TreeGrafter"/>
</dbReference>
<keyword evidence="6" id="KW-0444">Lipid biosynthesis</keyword>
<dbReference type="GO" id="GO:0006071">
    <property type="term" value="P:glycerol metabolic process"/>
    <property type="evidence" value="ECO:0007669"/>
    <property type="project" value="UniProtKB-KW"/>
</dbReference>
<keyword evidence="9" id="KW-0319">Glycerol metabolism</keyword>
<evidence type="ECO:0000256" key="6">
    <source>
        <dbReference type="ARBA" id="ARBA00022516"/>
    </source>
</evidence>
<name>A0A060CC79_9EURO</name>
<evidence type="ECO:0000256" key="12">
    <source>
        <dbReference type="ARBA" id="ARBA00023098"/>
    </source>
</evidence>
<comment type="catalytic activity">
    <reaction evidence="15">
        <text>an acyl-CoA + a 1,2-diacyl-sn-glycerol = a triacyl-sn-glycerol + CoA</text>
        <dbReference type="Rhea" id="RHEA:10868"/>
        <dbReference type="ChEBI" id="CHEBI:17815"/>
        <dbReference type="ChEBI" id="CHEBI:57287"/>
        <dbReference type="ChEBI" id="CHEBI:58342"/>
        <dbReference type="ChEBI" id="CHEBI:64615"/>
        <dbReference type="EC" id="2.3.1.20"/>
    </reaction>
</comment>
<dbReference type="EMBL" id="KF123339">
    <property type="protein sequence ID" value="AIA90640.1"/>
    <property type="molecule type" value="Genomic_DNA"/>
</dbReference>
<evidence type="ECO:0000313" key="17">
    <source>
        <dbReference type="EMBL" id="AIA90640.1"/>
    </source>
</evidence>
<protein>
    <recommendedName>
        <fullName evidence="5">diacylglycerol O-acyltransferase</fullName>
        <ecNumber evidence="5">2.3.1.20</ecNumber>
    </recommendedName>
</protein>
<comment type="subcellular location">
    <subcellularLocation>
        <location evidence="1">Endoplasmic reticulum membrane</location>
        <topology evidence="1">Multi-pass membrane protein</topology>
    </subcellularLocation>
</comment>
<keyword evidence="11 16" id="KW-1133">Transmembrane helix</keyword>
<accession>A0A060CC79</accession>
<comment type="pathway">
    <text evidence="2">Glycerolipid metabolism; triacylglycerol biosynthesis.</text>
</comment>
<evidence type="ECO:0000256" key="8">
    <source>
        <dbReference type="ARBA" id="ARBA00022692"/>
    </source>
</evidence>
<keyword evidence="10" id="KW-0256">Endoplasmic reticulum</keyword>
<evidence type="ECO:0000256" key="13">
    <source>
        <dbReference type="ARBA" id="ARBA00023136"/>
    </source>
</evidence>
<dbReference type="PANTHER" id="PTHR12317:SF0">
    <property type="entry name" value="ACYLTRANSFERASE"/>
    <property type="match status" value="1"/>
</dbReference>
<evidence type="ECO:0000256" key="9">
    <source>
        <dbReference type="ARBA" id="ARBA00022798"/>
    </source>
</evidence>
<keyword evidence="14" id="KW-0012">Acyltransferase</keyword>
<dbReference type="EC" id="2.3.1.20" evidence="5"/>
<evidence type="ECO:0000256" key="11">
    <source>
        <dbReference type="ARBA" id="ARBA00022989"/>
    </source>
</evidence>
<dbReference type="PANTHER" id="PTHR12317">
    <property type="entry name" value="DIACYLGLYCEROL O-ACYLTRANSFERASE"/>
    <property type="match status" value="1"/>
</dbReference>
<dbReference type="AlphaFoldDB" id="A0A060CC79"/>